<reference evidence="3" key="2">
    <citation type="journal article" date="2021" name="PeerJ">
        <title>Extensive microbial diversity within the chicken gut microbiome revealed by metagenomics and culture.</title>
        <authorList>
            <person name="Gilroy R."/>
            <person name="Ravi A."/>
            <person name="Getino M."/>
            <person name="Pursley I."/>
            <person name="Horton D.L."/>
            <person name="Alikhan N.F."/>
            <person name="Baker D."/>
            <person name="Gharbi K."/>
            <person name="Hall N."/>
            <person name="Watson M."/>
            <person name="Adriaenssens E.M."/>
            <person name="Foster-Nyarko E."/>
            <person name="Jarju S."/>
            <person name="Secka A."/>
            <person name="Antonio M."/>
            <person name="Oren A."/>
            <person name="Chaudhuri R.R."/>
            <person name="La Ragione R."/>
            <person name="Hildebrand F."/>
            <person name="Pallen M.J."/>
        </authorList>
    </citation>
    <scope>NUCLEOTIDE SEQUENCE</scope>
    <source>
        <strain evidence="3">35461</strain>
    </source>
</reference>
<feature type="chain" id="PRO_5039578309" evidence="1">
    <location>
        <begin position="20"/>
        <end position="460"/>
    </location>
</feature>
<feature type="domain" description="Alginate export" evidence="2">
    <location>
        <begin position="33"/>
        <end position="379"/>
    </location>
</feature>
<evidence type="ECO:0000313" key="3">
    <source>
        <dbReference type="EMBL" id="HIV08621.1"/>
    </source>
</evidence>
<gene>
    <name evidence="3" type="ORF">IAC79_00705</name>
</gene>
<dbReference type="AlphaFoldDB" id="A0A9D1T257"/>
<reference evidence="3" key="1">
    <citation type="submission" date="2020-10" db="EMBL/GenBank/DDBJ databases">
        <authorList>
            <person name="Gilroy R."/>
        </authorList>
    </citation>
    <scope>NUCLEOTIDE SEQUENCE</scope>
    <source>
        <strain evidence="3">35461</strain>
    </source>
</reference>
<name>A0A9D1T257_9BACT</name>
<protein>
    <submittedName>
        <fullName evidence="3">Alginate export family protein</fullName>
    </submittedName>
</protein>
<sequence>MKRCMFMAFALMLGLPVMAAEGDALKDQSSMKVDFGGDLRLRYDFTDGLPDGRESKGHTDYARVRTRLWGKMTVQKLELFARVANEFRYYNSREKDKGKQRFPDVTFIDNLYLKYSDLFDFVDVKVGRQEMAFGGKRIISDGTGGDGSRSNYFDAVRLTFNFDKDRTLDAFAIYMKSNDWLPTLGRTHDAKSKGNKSYDYETSGYDQDEYGVGLYYQDRSNKEFGWDAYYVYKVEEAAHSYDHGSFIGEWNELERNNDDSFTTHTFGVRLLPKFTKTLSGEAELAAQFGDEGHLAMMAYGGLTYSRKDWAWQPKFTAAVQYLSGDEDGWAGDSAWHPVFNRETGVGETVAPMFEKYAYNNFLYPHIKLDLVPAENQKLSFQTGPMFAPTTEKDGNEDCGNFRGYFAQVKYSIAIGKMIDSPWLKGLGMAFQGEYMSKGNYFMDGEDDDAFFGRMELTYKF</sequence>
<keyword evidence="1" id="KW-0732">Signal</keyword>
<proteinExistence type="predicted"/>
<evidence type="ECO:0000313" key="4">
    <source>
        <dbReference type="Proteomes" id="UP000886845"/>
    </source>
</evidence>
<comment type="caution">
    <text evidence="3">The sequence shown here is derived from an EMBL/GenBank/DDBJ whole genome shotgun (WGS) entry which is preliminary data.</text>
</comment>
<dbReference type="EMBL" id="DVOR01000023">
    <property type="protein sequence ID" value="HIV08621.1"/>
    <property type="molecule type" value="Genomic_DNA"/>
</dbReference>
<evidence type="ECO:0000256" key="1">
    <source>
        <dbReference type="SAM" id="SignalP"/>
    </source>
</evidence>
<dbReference type="InterPro" id="IPR025388">
    <property type="entry name" value="Alginate_export_dom"/>
</dbReference>
<organism evidence="3 4">
    <name type="scientific">Candidatus Spyradenecus faecavium</name>
    <dbReference type="NCBI Taxonomy" id="2840947"/>
    <lineage>
        <taxon>Bacteria</taxon>
        <taxon>Pseudomonadati</taxon>
        <taxon>Lentisphaerota</taxon>
        <taxon>Lentisphaeria</taxon>
        <taxon>Lentisphaerales</taxon>
        <taxon>Lentisphaeraceae</taxon>
        <taxon>Lentisphaeraceae incertae sedis</taxon>
        <taxon>Candidatus Spyradenecus</taxon>
    </lineage>
</organism>
<accession>A0A9D1T257</accession>
<feature type="signal peptide" evidence="1">
    <location>
        <begin position="1"/>
        <end position="19"/>
    </location>
</feature>
<dbReference type="Proteomes" id="UP000886845">
    <property type="component" value="Unassembled WGS sequence"/>
</dbReference>
<dbReference type="Pfam" id="PF13372">
    <property type="entry name" value="Alginate_exp"/>
    <property type="match status" value="1"/>
</dbReference>
<evidence type="ECO:0000259" key="2">
    <source>
        <dbReference type="Pfam" id="PF13372"/>
    </source>
</evidence>